<feature type="region of interest" description="Disordered" evidence="1">
    <location>
        <begin position="66"/>
        <end position="97"/>
    </location>
</feature>
<dbReference type="AlphaFoldDB" id="A0A9Q3IVN6"/>
<feature type="compositionally biased region" description="Polar residues" evidence="1">
    <location>
        <begin position="1"/>
        <end position="12"/>
    </location>
</feature>
<dbReference type="Proteomes" id="UP000765509">
    <property type="component" value="Unassembled WGS sequence"/>
</dbReference>
<sequence length="109" mass="11995">MGQHFSSQTHSSPEGDRQGISFTPFQYKQLIKQLKLATEPKYIPNIPTSASGSEFPQILLDQSFPTDYSQLTRSTSSTPPGHDSTSQKPYSGIQKLPPQELGMIISAIL</sequence>
<organism evidence="2 3">
    <name type="scientific">Austropuccinia psidii MF-1</name>
    <dbReference type="NCBI Taxonomy" id="1389203"/>
    <lineage>
        <taxon>Eukaryota</taxon>
        <taxon>Fungi</taxon>
        <taxon>Dikarya</taxon>
        <taxon>Basidiomycota</taxon>
        <taxon>Pucciniomycotina</taxon>
        <taxon>Pucciniomycetes</taxon>
        <taxon>Pucciniales</taxon>
        <taxon>Sphaerophragmiaceae</taxon>
        <taxon>Austropuccinia</taxon>
    </lineage>
</organism>
<keyword evidence="3" id="KW-1185">Reference proteome</keyword>
<reference evidence="2" key="1">
    <citation type="submission" date="2021-03" db="EMBL/GenBank/DDBJ databases">
        <title>Draft genome sequence of rust myrtle Austropuccinia psidii MF-1, a brazilian biotype.</title>
        <authorList>
            <person name="Quecine M.C."/>
            <person name="Pachon D.M.R."/>
            <person name="Bonatelli M.L."/>
            <person name="Correr F.H."/>
            <person name="Franceschini L.M."/>
            <person name="Leite T.F."/>
            <person name="Margarido G.R.A."/>
            <person name="Almeida C.A."/>
            <person name="Ferrarezi J.A."/>
            <person name="Labate C.A."/>
        </authorList>
    </citation>
    <scope>NUCLEOTIDE SEQUENCE</scope>
    <source>
        <strain evidence="2">MF-1</strain>
    </source>
</reference>
<protein>
    <submittedName>
        <fullName evidence="2">Uncharacterized protein</fullName>
    </submittedName>
</protein>
<feature type="compositionally biased region" description="Polar residues" evidence="1">
    <location>
        <begin position="66"/>
        <end position="89"/>
    </location>
</feature>
<proteinExistence type="predicted"/>
<evidence type="ECO:0000313" key="3">
    <source>
        <dbReference type="Proteomes" id="UP000765509"/>
    </source>
</evidence>
<name>A0A9Q3IVN6_9BASI</name>
<comment type="caution">
    <text evidence="2">The sequence shown here is derived from an EMBL/GenBank/DDBJ whole genome shotgun (WGS) entry which is preliminary data.</text>
</comment>
<dbReference type="EMBL" id="AVOT02056820">
    <property type="protein sequence ID" value="MBW0551078.1"/>
    <property type="molecule type" value="Genomic_DNA"/>
</dbReference>
<evidence type="ECO:0000256" key="1">
    <source>
        <dbReference type="SAM" id="MobiDB-lite"/>
    </source>
</evidence>
<feature type="region of interest" description="Disordered" evidence="1">
    <location>
        <begin position="1"/>
        <end position="22"/>
    </location>
</feature>
<gene>
    <name evidence="2" type="ORF">O181_090793</name>
</gene>
<evidence type="ECO:0000313" key="2">
    <source>
        <dbReference type="EMBL" id="MBW0551078.1"/>
    </source>
</evidence>
<accession>A0A9Q3IVN6</accession>